<dbReference type="PANTHER" id="PTHR47331">
    <property type="entry name" value="PHD-TYPE DOMAIN-CONTAINING PROTEIN"/>
    <property type="match status" value="1"/>
</dbReference>
<dbReference type="GO" id="GO:0071897">
    <property type="term" value="P:DNA biosynthetic process"/>
    <property type="evidence" value="ECO:0007669"/>
    <property type="project" value="UniProtKB-ARBA"/>
</dbReference>
<dbReference type="SUPFAM" id="SSF56672">
    <property type="entry name" value="DNA/RNA polymerases"/>
    <property type="match status" value="1"/>
</dbReference>
<evidence type="ECO:0008006" key="3">
    <source>
        <dbReference type="Google" id="ProtNLM"/>
    </source>
</evidence>
<reference evidence="1 2" key="1">
    <citation type="submission" date="2023-01" db="EMBL/GenBank/DDBJ databases">
        <authorList>
            <person name="Whitehead M."/>
        </authorList>
    </citation>
    <scope>NUCLEOTIDE SEQUENCE [LARGE SCALE GENOMIC DNA]</scope>
</reference>
<dbReference type="Proteomes" id="UP001160148">
    <property type="component" value="Unassembled WGS sequence"/>
</dbReference>
<organism evidence="1 2">
    <name type="scientific">Macrosiphum euphorbiae</name>
    <name type="common">potato aphid</name>
    <dbReference type="NCBI Taxonomy" id="13131"/>
    <lineage>
        <taxon>Eukaryota</taxon>
        <taxon>Metazoa</taxon>
        <taxon>Ecdysozoa</taxon>
        <taxon>Arthropoda</taxon>
        <taxon>Hexapoda</taxon>
        <taxon>Insecta</taxon>
        <taxon>Pterygota</taxon>
        <taxon>Neoptera</taxon>
        <taxon>Paraneoptera</taxon>
        <taxon>Hemiptera</taxon>
        <taxon>Sternorrhyncha</taxon>
        <taxon>Aphidomorpha</taxon>
        <taxon>Aphidoidea</taxon>
        <taxon>Aphididae</taxon>
        <taxon>Macrosiphini</taxon>
        <taxon>Macrosiphum</taxon>
    </lineage>
</organism>
<keyword evidence="2" id="KW-1185">Reference proteome</keyword>
<evidence type="ECO:0000313" key="2">
    <source>
        <dbReference type="Proteomes" id="UP001160148"/>
    </source>
</evidence>
<evidence type="ECO:0000313" key="1">
    <source>
        <dbReference type="EMBL" id="CAI6355610.1"/>
    </source>
</evidence>
<proteinExistence type="predicted"/>
<comment type="caution">
    <text evidence="1">The sequence shown here is derived from an EMBL/GenBank/DDBJ whole genome shotgun (WGS) entry which is preliminary data.</text>
</comment>
<sequence length="178" mass="20502">MTIADDVGTYYIPHHPAFNSASKIRVAFDAFAKASSHFSLDQCFHTGLKLQLDILDILTRFHLHKFVFTASICKMYRKILMRSEYRYFQHIFWRSSPLDELKEYQLNTVTYGVNCAPFLARCVLKDIAENECNDFPEVLDGLRYQTYVDDICLGADTEELGTIECAVRFNSYPGPLCT</sequence>
<name>A0AAV0WI41_9HEMI</name>
<dbReference type="AlphaFoldDB" id="A0AAV0WI41"/>
<dbReference type="EMBL" id="CARXXK010000002">
    <property type="protein sequence ID" value="CAI6355610.1"/>
    <property type="molecule type" value="Genomic_DNA"/>
</dbReference>
<dbReference type="InterPro" id="IPR043502">
    <property type="entry name" value="DNA/RNA_pol_sf"/>
</dbReference>
<gene>
    <name evidence="1" type="ORF">MEUPH1_LOCUS11443</name>
</gene>
<protein>
    <recommendedName>
        <fullName evidence="3">Reverse transcriptase domain-containing protein</fullName>
    </recommendedName>
</protein>
<accession>A0AAV0WI41</accession>